<dbReference type="AlphaFoldDB" id="A0A3T0E6A0"/>
<proteinExistence type="predicted"/>
<gene>
    <name evidence="1" type="ORF">X907_0305</name>
</gene>
<organism evidence="1 2">
    <name type="scientific">Glycocaulis alkaliphilus</name>
    <dbReference type="NCBI Taxonomy" id="1434191"/>
    <lineage>
        <taxon>Bacteria</taxon>
        <taxon>Pseudomonadati</taxon>
        <taxon>Pseudomonadota</taxon>
        <taxon>Alphaproteobacteria</taxon>
        <taxon>Maricaulales</taxon>
        <taxon>Maricaulaceae</taxon>
        <taxon>Glycocaulis</taxon>
    </lineage>
</organism>
<keyword evidence="2" id="KW-1185">Reference proteome</keyword>
<dbReference type="EMBL" id="CP018911">
    <property type="protein sequence ID" value="AZU02853.1"/>
    <property type="molecule type" value="Genomic_DNA"/>
</dbReference>
<name>A0A3T0E6A0_9PROT</name>
<evidence type="ECO:0000313" key="2">
    <source>
        <dbReference type="Proteomes" id="UP000286954"/>
    </source>
</evidence>
<accession>A0A3T0E6A0</accession>
<dbReference type="KEGG" id="gak:X907_0305"/>
<dbReference type="Proteomes" id="UP000286954">
    <property type="component" value="Chromosome"/>
</dbReference>
<reference evidence="1 2" key="1">
    <citation type="submission" date="2016-12" db="EMBL/GenBank/DDBJ databases">
        <title>The genome of dimorphic prosthecate Glycocaulis alkaliphilus 6b-8t, isolated from crude oil dictates its adaptability in petroleum environments.</title>
        <authorList>
            <person name="Wu X.-L."/>
            <person name="Geng S."/>
        </authorList>
    </citation>
    <scope>NUCLEOTIDE SEQUENCE [LARGE SCALE GENOMIC DNA]</scope>
    <source>
        <strain evidence="1 2">6B-8</strain>
    </source>
</reference>
<evidence type="ECO:0000313" key="1">
    <source>
        <dbReference type="EMBL" id="AZU02853.1"/>
    </source>
</evidence>
<sequence>MRLAQKKTPASGWERGFLHFRSCMDRQAGTTAPGMGMVSTITSTSVMSPVTAIIRVRVSRSARAAMAMARRLMLLFPSSALTAAFWRRETDTSRICKNREPSAAKAQEEIWRLV</sequence>
<protein>
    <submittedName>
        <fullName evidence="1">Uncharacterized protein</fullName>
    </submittedName>
</protein>